<evidence type="ECO:0000313" key="2">
    <source>
        <dbReference type="EMBL" id="OUC41913.1"/>
    </source>
</evidence>
<dbReference type="EMBL" id="LVZM01018977">
    <property type="protein sequence ID" value="OUC41913.1"/>
    <property type="molecule type" value="Genomic_DNA"/>
</dbReference>
<dbReference type="PROSITE" id="PS50011">
    <property type="entry name" value="PROTEIN_KINASE_DOM"/>
    <property type="match status" value="1"/>
</dbReference>
<dbReference type="SMART" id="SM00219">
    <property type="entry name" value="TyrKc"/>
    <property type="match status" value="1"/>
</dbReference>
<dbReference type="GO" id="GO:0005886">
    <property type="term" value="C:plasma membrane"/>
    <property type="evidence" value="ECO:0007669"/>
    <property type="project" value="TreeGrafter"/>
</dbReference>
<dbReference type="PANTHER" id="PTHR24416">
    <property type="entry name" value="TYROSINE-PROTEIN KINASE RECEPTOR"/>
    <property type="match status" value="1"/>
</dbReference>
<dbReference type="InterPro" id="IPR008266">
    <property type="entry name" value="Tyr_kinase_AS"/>
</dbReference>
<dbReference type="InterPro" id="IPR011009">
    <property type="entry name" value="Kinase-like_dom_sf"/>
</dbReference>
<evidence type="ECO:0000313" key="3">
    <source>
        <dbReference type="Proteomes" id="UP000243006"/>
    </source>
</evidence>
<dbReference type="GO" id="GO:0005524">
    <property type="term" value="F:ATP binding"/>
    <property type="evidence" value="ECO:0007669"/>
    <property type="project" value="InterPro"/>
</dbReference>
<dbReference type="AlphaFoldDB" id="A0A1Y3E9W5"/>
<dbReference type="InterPro" id="IPR050122">
    <property type="entry name" value="RTK"/>
</dbReference>
<name>A0A1Y3E9W5_9BILA</name>
<dbReference type="PANTHER" id="PTHR24416:SF600">
    <property type="entry name" value="PDGF- AND VEGF-RECEPTOR RELATED, ISOFORM J"/>
    <property type="match status" value="1"/>
</dbReference>
<organism evidence="2 3">
    <name type="scientific">Trichinella nativa</name>
    <dbReference type="NCBI Taxonomy" id="6335"/>
    <lineage>
        <taxon>Eukaryota</taxon>
        <taxon>Metazoa</taxon>
        <taxon>Ecdysozoa</taxon>
        <taxon>Nematoda</taxon>
        <taxon>Enoplea</taxon>
        <taxon>Dorylaimia</taxon>
        <taxon>Trichinellida</taxon>
        <taxon>Trichinellidae</taxon>
        <taxon>Trichinella</taxon>
    </lineage>
</organism>
<dbReference type="Pfam" id="PF07714">
    <property type="entry name" value="PK_Tyr_Ser-Thr"/>
    <property type="match status" value="1"/>
</dbReference>
<dbReference type="Proteomes" id="UP000243006">
    <property type="component" value="Unassembled WGS sequence"/>
</dbReference>
<dbReference type="InterPro" id="IPR001245">
    <property type="entry name" value="Ser-Thr/Tyr_kinase_cat_dom"/>
</dbReference>
<sequence>LIHRDIAARNCLLFKDAEKATAKLSDFNLCKEESEEEKGFPNIPLRWSAPESLIASSFSYKSDLWMLGVLIWEIFTNALNPHDKTNIEDSAEFCSYLLEENTLEMLPEIPNGIQTIILRLNSITPAKRGEVETVVEELSALLSEC</sequence>
<dbReference type="SUPFAM" id="SSF56112">
    <property type="entry name" value="Protein kinase-like (PK-like)"/>
    <property type="match status" value="1"/>
</dbReference>
<feature type="domain" description="Protein kinase" evidence="1">
    <location>
        <begin position="1"/>
        <end position="142"/>
    </location>
</feature>
<dbReference type="PROSITE" id="PS00109">
    <property type="entry name" value="PROTEIN_KINASE_TYR"/>
    <property type="match status" value="1"/>
</dbReference>
<reference evidence="2 3" key="1">
    <citation type="submission" date="2015-04" db="EMBL/GenBank/DDBJ databases">
        <title>Draft genome of the roundworm Trichinella nativa.</title>
        <authorList>
            <person name="Mitreva M."/>
        </authorList>
    </citation>
    <scope>NUCLEOTIDE SEQUENCE [LARGE SCALE GENOMIC DNA]</scope>
    <source>
        <strain evidence="2 3">ISS45</strain>
    </source>
</reference>
<dbReference type="Gene3D" id="1.10.510.10">
    <property type="entry name" value="Transferase(Phosphotransferase) domain 1"/>
    <property type="match status" value="1"/>
</dbReference>
<dbReference type="GO" id="GO:0004714">
    <property type="term" value="F:transmembrane receptor protein tyrosine kinase activity"/>
    <property type="evidence" value="ECO:0007669"/>
    <property type="project" value="TreeGrafter"/>
</dbReference>
<accession>A0A1Y3E9W5</accession>
<protein>
    <recommendedName>
        <fullName evidence="1">Protein kinase domain-containing protein</fullName>
    </recommendedName>
</protein>
<comment type="caution">
    <text evidence="2">The sequence shown here is derived from an EMBL/GenBank/DDBJ whole genome shotgun (WGS) entry which is preliminary data.</text>
</comment>
<proteinExistence type="predicted"/>
<dbReference type="GO" id="GO:0007169">
    <property type="term" value="P:cell surface receptor protein tyrosine kinase signaling pathway"/>
    <property type="evidence" value="ECO:0007669"/>
    <property type="project" value="TreeGrafter"/>
</dbReference>
<dbReference type="GO" id="GO:0043235">
    <property type="term" value="C:receptor complex"/>
    <property type="evidence" value="ECO:0007669"/>
    <property type="project" value="TreeGrafter"/>
</dbReference>
<gene>
    <name evidence="2" type="ORF">D917_10597</name>
</gene>
<dbReference type="InterPro" id="IPR000719">
    <property type="entry name" value="Prot_kinase_dom"/>
</dbReference>
<evidence type="ECO:0000259" key="1">
    <source>
        <dbReference type="PROSITE" id="PS50011"/>
    </source>
</evidence>
<feature type="non-terminal residue" evidence="2">
    <location>
        <position position="1"/>
    </location>
</feature>
<dbReference type="InterPro" id="IPR020635">
    <property type="entry name" value="Tyr_kinase_cat_dom"/>
</dbReference>